<keyword evidence="3 5" id="KW-0378">Hydrolase</keyword>
<dbReference type="OrthoDB" id="9776488at2"/>
<comment type="cofactor">
    <cofactor evidence="8">
        <name>a divalent metal cation</name>
        <dbReference type="ChEBI" id="CHEBI:60240"/>
    </cofactor>
    <text evidence="8">Binds 1 divalent metal cation per subunit.</text>
</comment>
<sequence>MYYTAARIFDGSDWRTGAIETREGAVTGLVPKATFAEGPGHRHFGECVLVPAFVDAQVYGAGGRLFSAYPDSESLRVLADHSWQGGAALVQPTVATNSPEVMRACIDAVRNYWKEGGEGIGGLHLEGPWISPARRGAHPVAFIHPPTVEEASELLAYGKGIIRTITLAPEQCGDDVLRLLLDAGIVLSAGHSDGSFAQSMRAFDSGFSTVTHLYNAMSPLHHRAPGLLGASLLHPGVCASIIPDGHHVDFAALQIAQRAMGGRLFAITDAVTESGSGLYRHRYAAEGYFTSEGTLSGSAITMNDAFQNLYRKVGIAATEVVRMCSTIPARVFGWSAFGTIGPGTAANFLVFDKDWKLIERISEPGSRTPALCGAAHTG</sequence>
<evidence type="ECO:0000256" key="5">
    <source>
        <dbReference type="PIRNR" id="PIRNR038994"/>
    </source>
</evidence>
<dbReference type="PIRSF" id="PIRSF038994">
    <property type="entry name" value="NagA"/>
    <property type="match status" value="1"/>
</dbReference>
<dbReference type="PANTHER" id="PTHR11113:SF14">
    <property type="entry name" value="N-ACETYLGLUCOSAMINE-6-PHOSPHATE DEACETYLASE"/>
    <property type="match status" value="1"/>
</dbReference>
<dbReference type="GO" id="GO:0046872">
    <property type="term" value="F:metal ion binding"/>
    <property type="evidence" value="ECO:0007669"/>
    <property type="project" value="UniProtKB-KW"/>
</dbReference>
<evidence type="ECO:0000256" key="2">
    <source>
        <dbReference type="ARBA" id="ARBA00022723"/>
    </source>
</evidence>
<feature type="binding site" evidence="8">
    <location>
        <position position="212"/>
    </location>
    <ligand>
        <name>Zn(2+)</name>
        <dbReference type="ChEBI" id="CHEBI:29105"/>
    </ligand>
</feature>
<feature type="binding site" evidence="7">
    <location>
        <begin position="295"/>
        <end position="297"/>
    </location>
    <ligand>
        <name>substrate</name>
    </ligand>
</feature>
<dbReference type="InterPro" id="IPR003764">
    <property type="entry name" value="GlcNAc_6-P_deAcase"/>
</dbReference>
<dbReference type="AlphaFoldDB" id="A0A4R4DZF9"/>
<keyword evidence="2 8" id="KW-0479">Metal-binding</keyword>
<evidence type="ECO:0000313" key="10">
    <source>
        <dbReference type="EMBL" id="TCZ71771.1"/>
    </source>
</evidence>
<name>A0A4R4DZF9_9BACT</name>
<comment type="similarity">
    <text evidence="1 5">Belongs to the metallo-dependent hydrolases superfamily. NagA family.</text>
</comment>
<dbReference type="RefSeq" id="WP_131851924.1">
    <property type="nucleotide sequence ID" value="NZ_SKFH01000012.1"/>
</dbReference>
<feature type="binding site" evidence="7">
    <location>
        <position position="137"/>
    </location>
    <ligand>
        <name>substrate</name>
    </ligand>
</feature>
<evidence type="ECO:0000256" key="6">
    <source>
        <dbReference type="PIRSR" id="PIRSR038994-1"/>
    </source>
</evidence>
<feature type="binding site" evidence="7">
    <location>
        <position position="223"/>
    </location>
    <ligand>
        <name>substrate</name>
    </ligand>
</feature>
<dbReference type="PANTHER" id="PTHR11113">
    <property type="entry name" value="N-ACETYLGLUCOSAMINE-6-PHOSPHATE DEACETYLASE"/>
    <property type="match status" value="1"/>
</dbReference>
<dbReference type="NCBIfam" id="TIGR00221">
    <property type="entry name" value="nagA"/>
    <property type="match status" value="1"/>
</dbReference>
<dbReference type="SUPFAM" id="SSF51556">
    <property type="entry name" value="Metallo-dependent hydrolases"/>
    <property type="match status" value="1"/>
</dbReference>
<proteinExistence type="inferred from homology"/>
<feature type="binding site" evidence="7">
    <location>
        <begin position="215"/>
        <end position="216"/>
    </location>
    <ligand>
        <name>substrate</name>
    </ligand>
</feature>
<evidence type="ECO:0000256" key="7">
    <source>
        <dbReference type="PIRSR" id="PIRSR038994-2"/>
    </source>
</evidence>
<dbReference type="GO" id="GO:0008448">
    <property type="term" value="F:N-acetylglucosamine-6-phosphate deacetylase activity"/>
    <property type="evidence" value="ECO:0007669"/>
    <property type="project" value="UniProtKB-EC"/>
</dbReference>
<keyword evidence="11" id="KW-1185">Reference proteome</keyword>
<dbReference type="Gene3D" id="2.30.40.10">
    <property type="entry name" value="Urease, subunit C, domain 1"/>
    <property type="match status" value="1"/>
</dbReference>
<reference evidence="10 11" key="1">
    <citation type="submission" date="2019-03" db="EMBL/GenBank/DDBJ databases">
        <authorList>
            <person name="Kim M.K.M."/>
        </authorList>
    </citation>
    <scope>NUCLEOTIDE SEQUENCE [LARGE SCALE GENOMIC DNA]</scope>
    <source>
        <strain evidence="10 11">17J68-15</strain>
    </source>
</reference>
<dbReference type="GO" id="GO:0006046">
    <property type="term" value="P:N-acetylglucosamine catabolic process"/>
    <property type="evidence" value="ECO:0007669"/>
    <property type="project" value="TreeGrafter"/>
</dbReference>
<evidence type="ECO:0000256" key="3">
    <source>
        <dbReference type="ARBA" id="ARBA00022801"/>
    </source>
</evidence>
<dbReference type="InterPro" id="IPR032466">
    <property type="entry name" value="Metal_Hydrolase"/>
</dbReference>
<dbReference type="InterPro" id="IPR006680">
    <property type="entry name" value="Amidohydro-rel"/>
</dbReference>
<comment type="caution">
    <text evidence="10">The sequence shown here is derived from an EMBL/GenBank/DDBJ whole genome shotgun (WGS) entry which is preliminary data.</text>
</comment>
<evidence type="ECO:0000256" key="4">
    <source>
        <dbReference type="ARBA" id="ARBA00023277"/>
    </source>
</evidence>
<evidence type="ECO:0000313" key="11">
    <source>
        <dbReference type="Proteomes" id="UP000295164"/>
    </source>
</evidence>
<feature type="binding site" evidence="8">
    <location>
        <position position="191"/>
    </location>
    <ligand>
        <name>Zn(2+)</name>
        <dbReference type="ChEBI" id="CHEBI:29105"/>
    </ligand>
</feature>
<feature type="binding site" evidence="7">
    <location>
        <position position="247"/>
    </location>
    <ligand>
        <name>substrate</name>
    </ligand>
</feature>
<evidence type="ECO:0000256" key="1">
    <source>
        <dbReference type="ARBA" id="ARBA00010716"/>
    </source>
</evidence>
<dbReference type="Pfam" id="PF01979">
    <property type="entry name" value="Amidohydro_1"/>
    <property type="match status" value="1"/>
</dbReference>
<feature type="domain" description="Amidohydrolase-related" evidence="9">
    <location>
        <begin position="49"/>
        <end position="356"/>
    </location>
</feature>
<dbReference type="EMBL" id="SKFH01000012">
    <property type="protein sequence ID" value="TCZ71771.1"/>
    <property type="molecule type" value="Genomic_DNA"/>
</dbReference>
<dbReference type="EC" id="3.5.1.25" evidence="10"/>
<protein>
    <submittedName>
        <fullName evidence="10">N-acetylglucosamine-6-phosphate deacetylase</fullName>
        <ecNumber evidence="10">3.5.1.25</ecNumber>
    </submittedName>
</protein>
<evidence type="ECO:0000259" key="9">
    <source>
        <dbReference type="Pfam" id="PF01979"/>
    </source>
</evidence>
<dbReference type="InterPro" id="IPR011059">
    <property type="entry name" value="Metal-dep_hydrolase_composite"/>
</dbReference>
<evidence type="ECO:0000256" key="8">
    <source>
        <dbReference type="PIRSR" id="PIRSR038994-3"/>
    </source>
</evidence>
<feature type="binding site" evidence="8">
    <location>
        <position position="126"/>
    </location>
    <ligand>
        <name>Zn(2+)</name>
        <dbReference type="ChEBI" id="CHEBI:29105"/>
    </ligand>
</feature>
<dbReference type="Gene3D" id="3.20.20.140">
    <property type="entry name" value="Metal-dependent hydrolases"/>
    <property type="match status" value="1"/>
</dbReference>
<feature type="active site" description="Proton donor/acceptor" evidence="6">
    <location>
        <position position="269"/>
    </location>
</feature>
<organism evidence="10 11">
    <name type="scientific">Flaviaesturariibacter aridisoli</name>
    <dbReference type="NCBI Taxonomy" id="2545761"/>
    <lineage>
        <taxon>Bacteria</taxon>
        <taxon>Pseudomonadati</taxon>
        <taxon>Bacteroidota</taxon>
        <taxon>Chitinophagia</taxon>
        <taxon>Chitinophagales</taxon>
        <taxon>Chitinophagaceae</taxon>
        <taxon>Flaviaestuariibacter</taxon>
    </lineage>
</organism>
<gene>
    <name evidence="10" type="primary">nagA</name>
    <name evidence="10" type="ORF">E0486_09460</name>
</gene>
<accession>A0A4R4DZF9</accession>
<dbReference type="Proteomes" id="UP000295164">
    <property type="component" value="Unassembled WGS sequence"/>
</dbReference>
<keyword evidence="4 5" id="KW-0119">Carbohydrate metabolism</keyword>